<dbReference type="GO" id="GO:0016747">
    <property type="term" value="F:acyltransferase activity, transferring groups other than amino-acyl groups"/>
    <property type="evidence" value="ECO:0007669"/>
    <property type="project" value="InterPro"/>
</dbReference>
<gene>
    <name evidence="2" type="ORF">SAMN03080598_00900</name>
</gene>
<dbReference type="OrthoDB" id="9796171at2"/>
<proteinExistence type="predicted"/>
<dbReference type="SUPFAM" id="SSF55729">
    <property type="entry name" value="Acyl-CoA N-acyltransferases (Nat)"/>
    <property type="match status" value="1"/>
</dbReference>
<name>A0A1H5TRH1_9BACT</name>
<dbReference type="PROSITE" id="PS51186">
    <property type="entry name" value="GNAT"/>
    <property type="match status" value="1"/>
</dbReference>
<dbReference type="InterPro" id="IPR000182">
    <property type="entry name" value="GNAT_dom"/>
</dbReference>
<keyword evidence="3" id="KW-1185">Reference proteome</keyword>
<dbReference type="EMBL" id="FNVR01000003">
    <property type="protein sequence ID" value="SEF65395.1"/>
    <property type="molecule type" value="Genomic_DNA"/>
</dbReference>
<protein>
    <submittedName>
        <fullName evidence="2">ElaA protein</fullName>
    </submittedName>
</protein>
<feature type="domain" description="N-acetyltransferase" evidence="1">
    <location>
        <begin position="8"/>
        <end position="150"/>
    </location>
</feature>
<dbReference type="RefSeq" id="WP_103923721.1">
    <property type="nucleotide sequence ID" value="NZ_FNVR01000003.1"/>
</dbReference>
<reference evidence="3" key="1">
    <citation type="submission" date="2016-10" db="EMBL/GenBank/DDBJ databases">
        <authorList>
            <person name="Varghese N."/>
            <person name="Submissions S."/>
        </authorList>
    </citation>
    <scope>NUCLEOTIDE SEQUENCE [LARGE SCALE GENOMIC DNA]</scope>
    <source>
        <strain evidence="3">DSM 17298</strain>
    </source>
</reference>
<dbReference type="STRING" id="1120964.GCA_001313265_00684"/>
<dbReference type="InterPro" id="IPR016181">
    <property type="entry name" value="Acyl_CoA_acyltransferase"/>
</dbReference>
<evidence type="ECO:0000313" key="3">
    <source>
        <dbReference type="Proteomes" id="UP000236736"/>
    </source>
</evidence>
<dbReference type="Gene3D" id="3.40.630.30">
    <property type="match status" value="1"/>
</dbReference>
<evidence type="ECO:0000259" key="1">
    <source>
        <dbReference type="PROSITE" id="PS51186"/>
    </source>
</evidence>
<organism evidence="2 3">
    <name type="scientific">Algoriphagus boritolerans DSM 17298 = JCM 18970</name>
    <dbReference type="NCBI Taxonomy" id="1120964"/>
    <lineage>
        <taxon>Bacteria</taxon>
        <taxon>Pseudomonadati</taxon>
        <taxon>Bacteroidota</taxon>
        <taxon>Cytophagia</taxon>
        <taxon>Cytophagales</taxon>
        <taxon>Cyclobacteriaceae</taxon>
        <taxon>Algoriphagus</taxon>
    </lineage>
</organism>
<sequence>MNVTHSVKAFQDLTVYELYALLKLRSEVFVVEQNCVYLDLDDKDQVCYHVMLYRNDQLVACSRLVPPGLVYEEMAIGRVISAGAVRGLGMGRKVMGLSIQYCQELFGPGDIRIGAQTYALGFYSSLGFVPDGETYDEDGIEHIEMVKKSPKS</sequence>
<dbReference type="Proteomes" id="UP000236736">
    <property type="component" value="Unassembled WGS sequence"/>
</dbReference>
<dbReference type="Pfam" id="PF13673">
    <property type="entry name" value="Acetyltransf_10"/>
    <property type="match status" value="1"/>
</dbReference>
<dbReference type="AlphaFoldDB" id="A0A1H5TRH1"/>
<accession>A0A1H5TRH1</accession>
<evidence type="ECO:0000313" key="2">
    <source>
        <dbReference type="EMBL" id="SEF65395.1"/>
    </source>
</evidence>